<dbReference type="InterPro" id="IPR058278">
    <property type="entry name" value="DUF7972"/>
</dbReference>
<organism evidence="2 3">
    <name type="scientific">Halococcus thailandensis JCM 13552</name>
    <dbReference type="NCBI Taxonomy" id="1227457"/>
    <lineage>
        <taxon>Archaea</taxon>
        <taxon>Methanobacteriati</taxon>
        <taxon>Methanobacteriota</taxon>
        <taxon>Stenosarchaea group</taxon>
        <taxon>Halobacteria</taxon>
        <taxon>Halobacteriales</taxon>
        <taxon>Halococcaceae</taxon>
        <taxon>Halococcus</taxon>
    </lineage>
</organism>
<reference evidence="2 3" key="1">
    <citation type="journal article" date="2014" name="PLoS Genet.">
        <title>Phylogenetically driven sequencing of extremely halophilic archaea reveals strategies for static and dynamic osmo-response.</title>
        <authorList>
            <person name="Becker E.A."/>
            <person name="Seitzer P.M."/>
            <person name="Tritt A."/>
            <person name="Larsen D."/>
            <person name="Krusor M."/>
            <person name="Yao A.I."/>
            <person name="Wu D."/>
            <person name="Madern D."/>
            <person name="Eisen J.A."/>
            <person name="Darling A.E."/>
            <person name="Facciotti M.T."/>
        </authorList>
    </citation>
    <scope>NUCLEOTIDE SEQUENCE [LARGE SCALE GENOMIC DNA]</scope>
    <source>
        <strain evidence="2 3">JCM 13552</strain>
    </source>
</reference>
<evidence type="ECO:0000256" key="1">
    <source>
        <dbReference type="SAM" id="Phobius"/>
    </source>
</evidence>
<evidence type="ECO:0000313" key="3">
    <source>
        <dbReference type="Proteomes" id="UP000011680"/>
    </source>
</evidence>
<comment type="caution">
    <text evidence="2">The sequence shown here is derived from an EMBL/GenBank/DDBJ whole genome shotgun (WGS) entry which is preliminary data.</text>
</comment>
<feature type="transmembrane region" description="Helical" evidence="1">
    <location>
        <begin position="21"/>
        <end position="42"/>
    </location>
</feature>
<keyword evidence="1" id="KW-1133">Transmembrane helix</keyword>
<evidence type="ECO:0000313" key="2">
    <source>
        <dbReference type="EMBL" id="EMA53800.1"/>
    </source>
</evidence>
<keyword evidence="3" id="KW-1185">Reference proteome</keyword>
<dbReference type="STRING" id="1227457.C451_09260"/>
<dbReference type="AlphaFoldDB" id="M0NAW2"/>
<dbReference type="EMBL" id="AOMF01000150">
    <property type="protein sequence ID" value="EMA53800.1"/>
    <property type="molecule type" value="Genomic_DNA"/>
</dbReference>
<sequence length="339" mass="37045">MSDSGPDGDDGRLRSWLLLTANRAVVAALLTGGLFVALLAVGAVNTIPLRTLIRQGTHVERLFQSFVMSLVTGITLVVTLNQLVLSRELGPLGEQRDRMAGAVDFRQDIESFTGSVAPADPASFMRTFMQLSEDRASSLEAAVADNEDDAVREGVTDLTERMGEHAATIGDRLSDADFGDFDVIGTVLNYDYSWNIYATRRVRSAYADSLDETEHEAFEELLDVLFLFGPAREHFKTLYFRRELVDLSRDILYTGVPALAVSIAGLLYLNPNSVIGSTLGIENVVFVVSAAAAVASAPFFVLVAYIIRLGTIAQRTLAIGPFVLRDSQRSLNLEMEDDR</sequence>
<dbReference type="RefSeq" id="WP_007739874.1">
    <property type="nucleotide sequence ID" value="NZ_AOMF01000150.1"/>
</dbReference>
<name>M0NAW2_9EURY</name>
<keyword evidence="1" id="KW-0472">Membrane</keyword>
<accession>M0NAW2</accession>
<proteinExistence type="predicted"/>
<keyword evidence="1" id="KW-0812">Transmembrane</keyword>
<dbReference type="OrthoDB" id="202254at2157"/>
<feature type="transmembrane region" description="Helical" evidence="1">
    <location>
        <begin position="284"/>
        <end position="307"/>
    </location>
</feature>
<dbReference type="Proteomes" id="UP000011680">
    <property type="component" value="Unassembled WGS sequence"/>
</dbReference>
<feature type="transmembrane region" description="Helical" evidence="1">
    <location>
        <begin position="251"/>
        <end position="269"/>
    </location>
</feature>
<protein>
    <submittedName>
        <fullName evidence="2">Uncharacterized protein</fullName>
    </submittedName>
</protein>
<dbReference type="Pfam" id="PF25927">
    <property type="entry name" value="DUF7972"/>
    <property type="match status" value="1"/>
</dbReference>
<dbReference type="PATRIC" id="fig|1227457.3.peg.1710"/>
<gene>
    <name evidence="2" type="ORF">C451_09260</name>
</gene>
<dbReference type="eggNOG" id="arCOG08131">
    <property type="taxonomic scope" value="Archaea"/>
</dbReference>